<dbReference type="Proteomes" id="UP000192582">
    <property type="component" value="Unassembled WGS sequence"/>
</dbReference>
<reference evidence="2" key="1">
    <citation type="submission" date="2017-04" db="EMBL/GenBank/DDBJ databases">
        <authorList>
            <person name="Afonso C.L."/>
            <person name="Miller P.J."/>
            <person name="Scott M.A."/>
            <person name="Spackman E."/>
            <person name="Goraichik I."/>
            <person name="Dimitrov K.M."/>
            <person name="Suarez D.L."/>
            <person name="Swayne D.E."/>
        </authorList>
    </citation>
    <scope>NUCLEOTIDE SEQUENCE [LARGE SCALE GENOMIC DNA]</scope>
    <source>
        <strain evidence="2">KR-140</strain>
    </source>
</reference>
<protein>
    <submittedName>
        <fullName evidence="2">Uncharacterized protein</fullName>
    </submittedName>
</protein>
<dbReference type="OrthoDB" id="72458at2"/>
<dbReference type="EMBL" id="FWWU01000009">
    <property type="protein sequence ID" value="SMB90788.1"/>
    <property type="molecule type" value="Genomic_DNA"/>
</dbReference>
<feature type="signal peptide" evidence="1">
    <location>
        <begin position="1"/>
        <end position="20"/>
    </location>
</feature>
<keyword evidence="3" id="KW-1185">Reference proteome</keyword>
<proteinExistence type="predicted"/>
<accession>A0A1W1VBP9</accession>
<feature type="chain" id="PRO_5012303296" evidence="1">
    <location>
        <begin position="21"/>
        <end position="135"/>
    </location>
</feature>
<dbReference type="AlphaFoldDB" id="A0A1W1VBP9"/>
<gene>
    <name evidence="2" type="ORF">SAMN00790413_00893</name>
</gene>
<sequence length="135" mass="14894">MKRLLLALVLPACAVGPAAAAPPARVVADPWPRSPVLLRLYALPASARDRERLTRALNLAPAEVAELRRLARSEAADSEAGRHVLGRQEATQLNVRIAAHRAEKDRKVRALLGGRYPAFRAWVRLWWASQVKAAR</sequence>
<keyword evidence="1" id="KW-0732">Signal</keyword>
<name>A0A1W1VBP9_9DEIO</name>
<evidence type="ECO:0000313" key="3">
    <source>
        <dbReference type="Proteomes" id="UP000192582"/>
    </source>
</evidence>
<dbReference type="RefSeq" id="WP_084048477.1">
    <property type="nucleotide sequence ID" value="NZ_FWWU01000009.1"/>
</dbReference>
<evidence type="ECO:0000313" key="2">
    <source>
        <dbReference type="EMBL" id="SMB90788.1"/>
    </source>
</evidence>
<organism evidence="2 3">
    <name type="scientific">Deinococcus hopiensis KR-140</name>
    <dbReference type="NCBI Taxonomy" id="695939"/>
    <lineage>
        <taxon>Bacteria</taxon>
        <taxon>Thermotogati</taxon>
        <taxon>Deinococcota</taxon>
        <taxon>Deinococci</taxon>
        <taxon>Deinococcales</taxon>
        <taxon>Deinococcaceae</taxon>
        <taxon>Deinococcus</taxon>
    </lineage>
</organism>
<evidence type="ECO:0000256" key="1">
    <source>
        <dbReference type="SAM" id="SignalP"/>
    </source>
</evidence>